<dbReference type="Proteomes" id="UP000531594">
    <property type="component" value="Unassembled WGS sequence"/>
</dbReference>
<dbReference type="AlphaFoldDB" id="A0A7X0LVR2"/>
<protein>
    <submittedName>
        <fullName evidence="2">Uncharacterized protein (DUF302 family)</fullName>
    </submittedName>
</protein>
<comment type="caution">
    <text evidence="2">The sequence shown here is derived from an EMBL/GenBank/DDBJ whole genome shotgun (WGS) entry which is preliminary data.</text>
</comment>
<dbReference type="CDD" id="cd14797">
    <property type="entry name" value="DUF302"/>
    <property type="match status" value="1"/>
</dbReference>
<dbReference type="EMBL" id="JACHGK010000010">
    <property type="protein sequence ID" value="MBB6446291.1"/>
    <property type="molecule type" value="Genomic_DNA"/>
</dbReference>
<evidence type="ECO:0000259" key="1">
    <source>
        <dbReference type="Pfam" id="PF03625"/>
    </source>
</evidence>
<dbReference type="Gene3D" id="3.30.310.70">
    <property type="entry name" value="TT1751-like domain"/>
    <property type="match status" value="1"/>
</dbReference>
<keyword evidence="3" id="KW-1185">Reference proteome</keyword>
<proteinExistence type="predicted"/>
<name>A0A7X0LVR2_9BACI</name>
<organism evidence="2 3">
    <name type="scientific">Bacillus benzoevorans</name>
    <dbReference type="NCBI Taxonomy" id="1456"/>
    <lineage>
        <taxon>Bacteria</taxon>
        <taxon>Bacillati</taxon>
        <taxon>Bacillota</taxon>
        <taxon>Bacilli</taxon>
        <taxon>Bacillales</taxon>
        <taxon>Bacillaceae</taxon>
        <taxon>Bacillus</taxon>
    </lineage>
</organism>
<evidence type="ECO:0000313" key="3">
    <source>
        <dbReference type="Proteomes" id="UP000531594"/>
    </source>
</evidence>
<feature type="domain" description="DUF302" evidence="1">
    <location>
        <begin position="41"/>
        <end position="95"/>
    </location>
</feature>
<reference evidence="2 3" key="1">
    <citation type="submission" date="2020-08" db="EMBL/GenBank/DDBJ databases">
        <title>Genomic Encyclopedia of Type Strains, Phase IV (KMG-IV): sequencing the most valuable type-strain genomes for metagenomic binning, comparative biology and taxonomic classification.</title>
        <authorList>
            <person name="Goeker M."/>
        </authorList>
    </citation>
    <scope>NUCLEOTIDE SEQUENCE [LARGE SCALE GENOMIC DNA]</scope>
    <source>
        <strain evidence="2 3">DSM 5391</strain>
    </source>
</reference>
<accession>A0A7X0LVR2</accession>
<dbReference type="SUPFAM" id="SSF103247">
    <property type="entry name" value="TT1751-like"/>
    <property type="match status" value="1"/>
</dbReference>
<sequence length="137" mass="15960">MSIQHKFNSLKTMYINNEPKNLVKKICTCIEEHGIKLYAVVDHQNDMEALRVYSYPAFTILFGNPRMGSKLLEKLPMAAIDIPLRISVIQSQSGKGSTVIFRDMDYLFKEYIKQVKELRYWAQEVNAILTRLVEQCR</sequence>
<dbReference type="InterPro" id="IPR005180">
    <property type="entry name" value="DUF302"/>
</dbReference>
<gene>
    <name evidence="2" type="ORF">HNR53_002948</name>
</gene>
<evidence type="ECO:0000313" key="2">
    <source>
        <dbReference type="EMBL" id="MBB6446291.1"/>
    </source>
</evidence>
<dbReference type="InterPro" id="IPR035923">
    <property type="entry name" value="TT1751-like_sf"/>
</dbReference>
<dbReference type="Pfam" id="PF03625">
    <property type="entry name" value="DUF302"/>
    <property type="match status" value="1"/>
</dbReference>
<dbReference type="RefSeq" id="WP_184527147.1">
    <property type="nucleotide sequence ID" value="NZ_JACHGK010000010.1"/>
</dbReference>